<dbReference type="GO" id="GO:0008360">
    <property type="term" value="P:regulation of cell shape"/>
    <property type="evidence" value="ECO:0007669"/>
    <property type="project" value="UniProtKB-UniRule"/>
</dbReference>
<dbReference type="PANTHER" id="PTHR36699:SF1">
    <property type="entry name" value="L,D-TRANSPEPTIDASE YAFK-RELATED"/>
    <property type="match status" value="1"/>
</dbReference>
<dbReference type="PROSITE" id="PS52029">
    <property type="entry name" value="LD_TPASE"/>
    <property type="match status" value="1"/>
</dbReference>
<keyword evidence="1" id="KW-0573">Peptidoglycan synthesis</keyword>
<comment type="caution">
    <text evidence="3">The sequence shown here is derived from an EMBL/GenBank/DDBJ whole genome shotgun (WGS) entry which is preliminary data.</text>
</comment>
<dbReference type="Proteomes" id="UP000236413">
    <property type="component" value="Unassembled WGS sequence"/>
</dbReference>
<evidence type="ECO:0000313" key="4">
    <source>
        <dbReference type="Proteomes" id="UP000236413"/>
    </source>
</evidence>
<evidence type="ECO:0000313" key="3">
    <source>
        <dbReference type="EMBL" id="PWN57253.1"/>
    </source>
</evidence>
<accession>A0A316WHE4</accession>
<proteinExistence type="predicted"/>
<keyword evidence="1" id="KW-0961">Cell wall biogenesis/degradation</keyword>
<evidence type="ECO:0000259" key="2">
    <source>
        <dbReference type="PROSITE" id="PS52029"/>
    </source>
</evidence>
<comment type="pathway">
    <text evidence="1">Cell wall biogenesis; peptidoglycan biosynthesis.</text>
</comment>
<dbReference type="InterPro" id="IPR005490">
    <property type="entry name" value="LD_TPept_cat_dom"/>
</dbReference>
<reference evidence="3 4" key="1">
    <citation type="submission" date="2018-04" db="EMBL/GenBank/DDBJ databases">
        <title>Chryseobacterium oncorhynchi 701B-08T from rainbow trout, and Chryseobacterium viscerum 687B-08T from diseased fish.</title>
        <authorList>
            <person name="Jeong J.-J."/>
            <person name="Lee Y.J."/>
            <person name="Pathiraja D."/>
            <person name="Park B."/>
            <person name="Choi I.-G."/>
            <person name="Kim K.D."/>
        </authorList>
    </citation>
    <scope>NUCLEOTIDE SEQUENCE [LARGE SCALE GENOMIC DNA]</scope>
    <source>
        <strain evidence="3 4">687B-08</strain>
    </source>
</reference>
<keyword evidence="1" id="KW-0133">Cell shape</keyword>
<feature type="non-terminal residue" evidence="3">
    <location>
        <position position="1"/>
    </location>
</feature>
<dbReference type="GO" id="GO:0016740">
    <property type="term" value="F:transferase activity"/>
    <property type="evidence" value="ECO:0007669"/>
    <property type="project" value="InterPro"/>
</dbReference>
<feature type="active site" description="Proton donor/acceptor" evidence="1">
    <location>
        <position position="4"/>
    </location>
</feature>
<protein>
    <recommendedName>
        <fullName evidence="2">L,D-TPase catalytic domain-containing protein</fullName>
    </recommendedName>
</protein>
<feature type="domain" description="L,D-TPase catalytic" evidence="2">
    <location>
        <begin position="1"/>
        <end position="39"/>
    </location>
</feature>
<dbReference type="GO" id="GO:0009252">
    <property type="term" value="P:peptidoglycan biosynthetic process"/>
    <property type="evidence" value="ECO:0007669"/>
    <property type="project" value="UniProtKB-KW"/>
</dbReference>
<organism evidence="3 4">
    <name type="scientific">Chryseobacterium viscerum</name>
    <dbReference type="NCBI Taxonomy" id="1037377"/>
    <lineage>
        <taxon>Bacteria</taxon>
        <taxon>Pseudomonadati</taxon>
        <taxon>Bacteroidota</taxon>
        <taxon>Flavobacteriia</taxon>
        <taxon>Flavobacteriales</taxon>
        <taxon>Weeksellaceae</taxon>
        <taxon>Chryseobacterium group</taxon>
        <taxon>Chryseobacterium</taxon>
    </lineage>
</organism>
<name>A0A316WHE4_9FLAO</name>
<dbReference type="PANTHER" id="PTHR36699">
    <property type="entry name" value="LD-TRANSPEPTIDASE"/>
    <property type="match status" value="1"/>
</dbReference>
<evidence type="ECO:0000256" key="1">
    <source>
        <dbReference type="PROSITE-ProRule" id="PRU01373"/>
    </source>
</evidence>
<sequence length="169" mass="18157">LMVHGSCSSRGCFAMTDEAISELYAVVREAFAGGQHAVQFQSYPFRMTPENLARHRQDPNIAFWMNIKEGSDRFEITKTEPVVGVAGARYVFDAVADGATTGAIARKQADDERQVAALVASGTPAVRLVYEDGGQHRSFRETLVAAGGALGEVSRPEALDAGPREVAMP</sequence>
<dbReference type="GO" id="GO:0071555">
    <property type="term" value="P:cell wall organization"/>
    <property type="evidence" value="ECO:0007669"/>
    <property type="project" value="UniProtKB-UniRule"/>
</dbReference>
<feature type="active site" description="Nucleophile" evidence="1">
    <location>
        <position position="12"/>
    </location>
</feature>
<gene>
    <name evidence="3" type="ORF">C1634_025680</name>
</gene>
<dbReference type="EMBL" id="PPEG02000036">
    <property type="protein sequence ID" value="PWN57253.1"/>
    <property type="molecule type" value="Genomic_DNA"/>
</dbReference>
<dbReference type="AlphaFoldDB" id="A0A316WHE4"/>
<feature type="non-terminal residue" evidence="3">
    <location>
        <position position="169"/>
    </location>
</feature>